<proteinExistence type="predicted"/>
<organism evidence="3">
    <name type="scientific">[Clostridium] nexile</name>
    <dbReference type="NCBI Taxonomy" id="29361"/>
    <lineage>
        <taxon>Bacteria</taxon>
        <taxon>Bacillati</taxon>
        <taxon>Bacillota</taxon>
        <taxon>Clostridia</taxon>
        <taxon>Lachnospirales</taxon>
        <taxon>Lachnospiraceae</taxon>
        <taxon>Tyzzerella</taxon>
    </lineage>
</organism>
<evidence type="ECO:0000313" key="3">
    <source>
        <dbReference type="EMBL" id="VYS85030.1"/>
    </source>
</evidence>
<accession>A0A6N2S039</accession>
<dbReference type="GO" id="GO:0016491">
    <property type="term" value="F:oxidoreductase activity"/>
    <property type="evidence" value="ECO:0007669"/>
    <property type="project" value="UniProtKB-KW"/>
</dbReference>
<dbReference type="EC" id="1.3.1.-" evidence="3"/>
<sequence length="288" mass="31973">MRTDLYQFAVVGGDLRQWYLADILTSKGHGVLAYGLCKDEKIENVKYVSSVKELIQEAEVLVYPIPFLSPNRMSGAELKERKEMLSCLRKGQIFFAGCIPRTVMQQMESQKVRVFDLMEDRCLAVENSVATAEGMIAEAMIRSPKNLRGSRCLILGYGVCGRMLASYLKGIRCEVGVVDKSQTACACARADGMYVVETDRFLQEMKTADIIFNTIPERILSAKQLSYVRKSTWIFDIASGDGGVDYAAARKMGVQAVKLPGLPGKYAPYTSAQIIADTLFQKLRESVA</sequence>
<evidence type="ECO:0000259" key="1">
    <source>
        <dbReference type="Pfam" id="PF02826"/>
    </source>
</evidence>
<dbReference type="InterPro" id="IPR036291">
    <property type="entry name" value="NAD(P)-bd_dom_sf"/>
</dbReference>
<name>A0A6N2S039_9FIRM</name>
<gene>
    <name evidence="3" type="primary">dpaA</name>
    <name evidence="3" type="ORF">CNLFYP112_01035</name>
</gene>
<dbReference type="GO" id="GO:0051287">
    <property type="term" value="F:NAD binding"/>
    <property type="evidence" value="ECO:0007669"/>
    <property type="project" value="InterPro"/>
</dbReference>
<reference evidence="3" key="1">
    <citation type="submission" date="2019-11" db="EMBL/GenBank/DDBJ databases">
        <authorList>
            <person name="Feng L."/>
        </authorList>
    </citation>
    <scope>NUCLEOTIDE SEQUENCE</scope>
    <source>
        <strain evidence="3">CnexileLFYP112</strain>
    </source>
</reference>
<dbReference type="Pfam" id="PF16924">
    <property type="entry name" value="DpaA_N"/>
    <property type="match status" value="1"/>
</dbReference>
<keyword evidence="3" id="KW-0560">Oxidoreductase</keyword>
<feature type="domain" description="D-isomer specific 2-hydroxyacid dehydrogenase NAD-binding" evidence="1">
    <location>
        <begin position="142"/>
        <end position="240"/>
    </location>
</feature>
<dbReference type="Pfam" id="PF02826">
    <property type="entry name" value="2-Hacid_dh_C"/>
    <property type="match status" value="1"/>
</dbReference>
<evidence type="ECO:0000259" key="2">
    <source>
        <dbReference type="Pfam" id="PF16924"/>
    </source>
</evidence>
<feature type="domain" description="Dipicolinate synthase subunit A N-terminal" evidence="2">
    <location>
        <begin position="7"/>
        <end position="118"/>
    </location>
</feature>
<dbReference type="Gene3D" id="3.40.50.720">
    <property type="entry name" value="NAD(P)-binding Rossmann-like Domain"/>
    <property type="match status" value="1"/>
</dbReference>
<dbReference type="SUPFAM" id="SSF51735">
    <property type="entry name" value="NAD(P)-binding Rossmann-fold domains"/>
    <property type="match status" value="1"/>
</dbReference>
<dbReference type="InterPro" id="IPR031629">
    <property type="entry name" value="DpaA_N"/>
</dbReference>
<dbReference type="InterPro" id="IPR006140">
    <property type="entry name" value="D-isomer_DH_NAD-bd"/>
</dbReference>
<dbReference type="AlphaFoldDB" id="A0A6N2S039"/>
<dbReference type="EMBL" id="CACRTG010000002">
    <property type="protein sequence ID" value="VYS85030.1"/>
    <property type="molecule type" value="Genomic_DNA"/>
</dbReference>
<protein>
    <submittedName>
        <fullName evidence="3">Dipicolinate synthase subunit A</fullName>
        <ecNumber evidence="3">1.3.1.-</ecNumber>
    </submittedName>
</protein>